<evidence type="ECO:0000313" key="5">
    <source>
        <dbReference type="Proteomes" id="UP000277300"/>
    </source>
</evidence>
<dbReference type="EMBL" id="MBDO02000096">
    <property type="protein sequence ID" value="RLN63432.1"/>
    <property type="molecule type" value="Genomic_DNA"/>
</dbReference>
<feature type="domain" description="Epidermal growth factor-like" evidence="2">
    <location>
        <begin position="108"/>
        <end position="127"/>
    </location>
</feature>
<sequence length="157" mass="16407">MVTWEADMVYGCYCDKVSLDRGKTSRVQAEMIPGQLAKWTKYKPITSVSVTFSAGSSACANAGNAIVVMFYSPSGDLPSLSISATALTHSTASVATNVVETTQGTKEDSVCNNRGRCDENTGTCVCSLDHASSDALGGMGVLNDCGAVDTFMTHGEL</sequence>
<organism evidence="4 5">
    <name type="scientific">Phytophthora kernoviae</name>
    <dbReference type="NCBI Taxonomy" id="325452"/>
    <lineage>
        <taxon>Eukaryota</taxon>
        <taxon>Sar</taxon>
        <taxon>Stramenopiles</taxon>
        <taxon>Oomycota</taxon>
        <taxon>Peronosporomycetes</taxon>
        <taxon>Peronosporales</taxon>
        <taxon>Peronosporaceae</taxon>
        <taxon>Phytophthora</taxon>
    </lineage>
</organism>
<dbReference type="OrthoDB" id="442731at2759"/>
<dbReference type="AlphaFoldDB" id="A0A3F2RSJ7"/>
<dbReference type="Proteomes" id="UP000277300">
    <property type="component" value="Unassembled WGS sequence"/>
</dbReference>
<reference evidence="5 6" key="1">
    <citation type="submission" date="2018-07" db="EMBL/GenBank/DDBJ databases">
        <title>Genome sequencing of oomycete isolates from Chile give support for New Zealand origin for Phytophthora kernoviae and make available the first Nothophytophthora sp. genome.</title>
        <authorList>
            <person name="Studholme D.J."/>
            <person name="Sanfuentes E."/>
            <person name="Panda P."/>
            <person name="Hill R."/>
            <person name="Sambles C."/>
            <person name="Grant M."/>
            <person name="Williams N.M."/>
            <person name="Mcdougal R.L."/>
        </authorList>
    </citation>
    <scope>NUCLEOTIDE SEQUENCE [LARGE SCALE GENOMIC DNA]</scope>
    <source>
        <strain evidence="4">Chile6</strain>
        <strain evidence="3">Chile7</strain>
    </source>
</reference>
<evidence type="ECO:0000313" key="4">
    <source>
        <dbReference type="EMBL" id="RLN63432.1"/>
    </source>
</evidence>
<dbReference type="InterPro" id="IPR013111">
    <property type="entry name" value="EGF_extracell"/>
</dbReference>
<evidence type="ECO:0000259" key="2">
    <source>
        <dbReference type="Pfam" id="PF07974"/>
    </source>
</evidence>
<gene>
    <name evidence="3" type="ORF">BBJ29_004308</name>
    <name evidence="4" type="ORF">BBP00_00004149</name>
</gene>
<dbReference type="Pfam" id="PF07974">
    <property type="entry name" value="EGF_2"/>
    <property type="match status" value="1"/>
</dbReference>
<evidence type="ECO:0000313" key="6">
    <source>
        <dbReference type="Proteomes" id="UP000284657"/>
    </source>
</evidence>
<proteinExistence type="predicted"/>
<evidence type="ECO:0000256" key="1">
    <source>
        <dbReference type="ARBA" id="ARBA00023157"/>
    </source>
</evidence>
<dbReference type="EMBL" id="MBAD02002097">
    <property type="protein sequence ID" value="RLN49788.1"/>
    <property type="molecule type" value="Genomic_DNA"/>
</dbReference>
<accession>A0A3F2RSJ7</accession>
<name>A0A3F2RSJ7_9STRA</name>
<dbReference type="Proteomes" id="UP000284657">
    <property type="component" value="Unassembled WGS sequence"/>
</dbReference>
<comment type="caution">
    <text evidence="4">The sequence shown here is derived from an EMBL/GenBank/DDBJ whole genome shotgun (WGS) entry which is preliminary data.</text>
</comment>
<keyword evidence="1" id="KW-1015">Disulfide bond</keyword>
<protein>
    <recommendedName>
        <fullName evidence="2">Epidermal growth factor-like domain-containing protein</fullName>
    </recommendedName>
</protein>
<evidence type="ECO:0000313" key="3">
    <source>
        <dbReference type="EMBL" id="RLN49788.1"/>
    </source>
</evidence>